<feature type="compositionally biased region" description="Low complexity" evidence="8">
    <location>
        <begin position="97"/>
        <end position="118"/>
    </location>
</feature>
<dbReference type="SMART" id="SM00382">
    <property type="entry name" value="AAA"/>
    <property type="match status" value="2"/>
</dbReference>
<feature type="compositionally biased region" description="Low complexity" evidence="8">
    <location>
        <begin position="364"/>
        <end position="386"/>
    </location>
</feature>
<evidence type="ECO:0000313" key="11">
    <source>
        <dbReference type="Proteomes" id="UP000094065"/>
    </source>
</evidence>
<evidence type="ECO:0000256" key="3">
    <source>
        <dbReference type="ARBA" id="ARBA00022741"/>
    </source>
</evidence>
<evidence type="ECO:0000256" key="2">
    <source>
        <dbReference type="ARBA" id="ARBA00006914"/>
    </source>
</evidence>
<dbReference type="GO" id="GO:0003682">
    <property type="term" value="F:chromatin binding"/>
    <property type="evidence" value="ECO:0007669"/>
    <property type="project" value="TreeGrafter"/>
</dbReference>
<feature type="compositionally biased region" description="Acidic residues" evidence="8">
    <location>
        <begin position="255"/>
        <end position="284"/>
    </location>
</feature>
<keyword evidence="7" id="KW-0539">Nucleus</keyword>
<dbReference type="InterPro" id="IPR036427">
    <property type="entry name" value="Bromodomain-like_sf"/>
</dbReference>
<dbReference type="GeneID" id="30153568"/>
<reference evidence="10 11" key="1">
    <citation type="submission" date="2016-06" db="EMBL/GenBank/DDBJ databases">
        <title>Evolution of pathogenesis and genome organization in the Tremellales.</title>
        <authorList>
            <person name="Cuomo C."/>
            <person name="Litvintseva A."/>
            <person name="Heitman J."/>
            <person name="Chen Y."/>
            <person name="Sun S."/>
            <person name="Springer D."/>
            <person name="Dromer F."/>
            <person name="Young S."/>
            <person name="Zeng Q."/>
            <person name="Chapman S."/>
            <person name="Gujja S."/>
            <person name="Saif S."/>
            <person name="Birren B."/>
        </authorList>
    </citation>
    <scope>NUCLEOTIDE SEQUENCE [LARGE SCALE GENOMIC DNA]</scope>
    <source>
        <strain evidence="10 11">CBS 6039</strain>
    </source>
</reference>
<evidence type="ECO:0000256" key="5">
    <source>
        <dbReference type="ARBA" id="ARBA00022840"/>
    </source>
</evidence>
<feature type="region of interest" description="Disordered" evidence="8">
    <location>
        <begin position="1132"/>
        <end position="1152"/>
    </location>
</feature>
<dbReference type="Proteomes" id="UP000094065">
    <property type="component" value="Unassembled WGS sequence"/>
</dbReference>
<feature type="compositionally biased region" description="Polar residues" evidence="8">
    <location>
        <begin position="1435"/>
        <end position="1452"/>
    </location>
</feature>
<gene>
    <name evidence="10" type="ORF">L202_02259</name>
</gene>
<dbReference type="PROSITE" id="PS00674">
    <property type="entry name" value="AAA"/>
    <property type="match status" value="1"/>
</dbReference>
<dbReference type="Pfam" id="PF17862">
    <property type="entry name" value="AAA_lid_3"/>
    <property type="match status" value="1"/>
</dbReference>
<feature type="domain" description="AAA+ ATPase" evidence="9">
    <location>
        <begin position="959"/>
        <end position="1073"/>
    </location>
</feature>
<feature type="compositionally biased region" description="Low complexity" evidence="8">
    <location>
        <begin position="140"/>
        <end position="152"/>
    </location>
</feature>
<feature type="domain" description="AAA+ ATPase" evidence="9">
    <location>
        <begin position="657"/>
        <end position="798"/>
    </location>
</feature>
<feature type="compositionally biased region" description="Polar residues" evidence="8">
    <location>
        <begin position="153"/>
        <end position="162"/>
    </location>
</feature>
<dbReference type="FunFam" id="3.40.50.300:FF:000061">
    <property type="entry name" value="ATPase family, AAA domain-containing 2"/>
    <property type="match status" value="1"/>
</dbReference>
<accession>A0A1E3I0Q2</accession>
<dbReference type="InterPro" id="IPR027417">
    <property type="entry name" value="P-loop_NTPase"/>
</dbReference>
<evidence type="ECO:0000256" key="4">
    <source>
        <dbReference type="ARBA" id="ARBA00022801"/>
    </source>
</evidence>
<comment type="similarity">
    <text evidence="2">Belongs to the AAA ATPase family.</text>
</comment>
<feature type="compositionally biased region" description="Acidic residues" evidence="8">
    <location>
        <begin position="419"/>
        <end position="436"/>
    </location>
</feature>
<evidence type="ECO:0000259" key="9">
    <source>
        <dbReference type="SMART" id="SM00382"/>
    </source>
</evidence>
<dbReference type="FunFam" id="3.40.50.300:FF:001218">
    <property type="entry name" value="AAA family ATPase, putative"/>
    <property type="match status" value="1"/>
</dbReference>
<dbReference type="GO" id="GO:0006337">
    <property type="term" value="P:nucleosome disassembly"/>
    <property type="evidence" value="ECO:0007669"/>
    <property type="project" value="TreeGrafter"/>
</dbReference>
<dbReference type="Gene3D" id="1.20.920.10">
    <property type="entry name" value="Bromodomain-like"/>
    <property type="match status" value="1"/>
</dbReference>
<dbReference type="InterPro" id="IPR003960">
    <property type="entry name" value="ATPase_AAA_CS"/>
</dbReference>
<feature type="compositionally biased region" description="Polar residues" evidence="8">
    <location>
        <begin position="220"/>
        <end position="242"/>
    </location>
</feature>
<evidence type="ECO:0000256" key="7">
    <source>
        <dbReference type="ARBA" id="ARBA00023242"/>
    </source>
</evidence>
<dbReference type="InterPro" id="IPR003959">
    <property type="entry name" value="ATPase_AAA_core"/>
</dbReference>
<feature type="region of interest" description="Disordered" evidence="8">
    <location>
        <begin position="572"/>
        <end position="615"/>
    </location>
</feature>
<dbReference type="Pfam" id="PF00004">
    <property type="entry name" value="AAA"/>
    <property type="match status" value="2"/>
</dbReference>
<sequence>MPPSASAPRYPPYNASHPYNGYPQQYAPAGYPDPRYQDTPQSSIQGNYAPYDAYEPVGANNRAFPENASHPYYTNERPVFDPALQYGSGQYPYQSTSDARPSPSPAYAASPSKSPYQPVSTIPIASPSHPYQYQAQAQLSPYPVQVPSQSSSRNAWPSNQPYPHTLPSDHAAPVNTIVNPAPQATIPSATPSIKIRFTAPPQASSEPVMASGRSSRRASHTAQDSSALEPQIASSTGRLQRGSSRRAAVQVTYKEEEDEDEFDEALDEDANGEIDEDAFGEEEMPVPTTRSGRHHKAPVRLEEEYGQPAESASPEYGRRSSRTRGKRKIILDPDEDDEDEEVRPPPRNAFPPRATRNSLGGATVVEQPVQVVNGVSLRATRSSARAATRRHSSADGEDFEPEGDSPDDDASSDALGNYEDPDDPDEDDFVEDDDGEGYGSKRRSSSRRRPAARSTRATTIPTRRSTRSAAKARVITTDEDSPQKGRSLRARTSKVNYHIPTMEDISKEISMQEAIAAASRPGGRVGAGGGLRGMGVKFGLPFNLGGKGISQAMGDLDSSDSDDMEFASPLKSGAAGASIPGGGTAVAARGAGGPSDVPNFGRINPKSSTADADPLGVDMNVTFDNVGGLDNHINQLKEMVALPLLYPEVFQQFGITPPRGVLFHGPPGTGKTLLARALAASCSNGNTKISFFMRKGADVLSKWVGEAERQLRMLFEEARASQPSIIFFDEIDGLAPVRSSKQDQIHASLVSTLLALMDGMDGRGQVIVIGATNRPDAVDPALRRPGRFDREFYFPLPNREARKKIIGINTRKWTPPLSDDMLDRLAGMTKGYGGADLRALSTEAALNAIQRRYPQIYKTADRLELKLGTIKVQAKDFMMSVKKIVPSSARSTASPAIPLPAHLHSLLSSPLERLKDAVDHVLPPKKHATALEEAEYEEEDEDNFEKHMMVQALSKLRTFRPRVLVHGQPGMGQTYLGPALLNHLEGYHVQSLDLGTLMGDSTRSVENAIVQLFVEAKRHQPSVIFIPSISQWSQTIPELARSTFGALLNDIPPSDPILLLALADGSVDDLPGDVRAWFGFATENKIQLGLPTPAERKAYFADLVESVRRPPTDFPDGVPRKKRVFEVLPLAKPLPPRQPTEAEKAREEEKDQAARNMMVVSFTNLVQEFMKRYRKVAASVREDAMTYSRFLAEQAALAAAPVDGTATAPVDVDAAAPIDEQDAQPRVNGNHMEVDPVPAEADPTAIPSTQDSALLAPPSLVPTARSTPAPEAVPAPVPAPPAAPTWQAHNIDVDTIQRRLVRHKYFQPSDFLADIAKIEENAFTLNDPERHAKMVEMGANARLHVSGFDSKWTPEFERYAERMQEKKRERQRRKEGLEKAQAKEKEVESEVQGETGEAGPAEIESSSSKRPREGDDESNGREKRPRDDEPIIGEASTSSQPAVEPSTTTAQVPESFPRAPTPPPSYPPFTVSSHALDLLQSELEAETNFLSIDQLEQLRATLFDKVWVDRKEWDRTETVEKMRKRLAEYVREVERWRERGGWGE</sequence>
<dbReference type="PANTHER" id="PTHR23069:SF0">
    <property type="entry name" value="TAT-BINDING HOMOLOG 7"/>
    <property type="match status" value="1"/>
</dbReference>
<feature type="compositionally biased region" description="Polar residues" evidence="8">
    <location>
        <begin position="87"/>
        <end position="96"/>
    </location>
</feature>
<dbReference type="InterPro" id="IPR045199">
    <property type="entry name" value="ATAD2-like"/>
</dbReference>
<keyword evidence="11" id="KW-1185">Reference proteome</keyword>
<organism evidence="10 11">
    <name type="scientific">Cryptococcus amylolentus CBS 6039</name>
    <dbReference type="NCBI Taxonomy" id="1295533"/>
    <lineage>
        <taxon>Eukaryota</taxon>
        <taxon>Fungi</taxon>
        <taxon>Dikarya</taxon>
        <taxon>Basidiomycota</taxon>
        <taxon>Agaricomycotina</taxon>
        <taxon>Tremellomycetes</taxon>
        <taxon>Tremellales</taxon>
        <taxon>Cryptococcaceae</taxon>
        <taxon>Cryptococcus</taxon>
    </lineage>
</organism>
<evidence type="ECO:0000256" key="6">
    <source>
        <dbReference type="ARBA" id="ARBA00023117"/>
    </source>
</evidence>
<protein>
    <recommendedName>
        <fullName evidence="9">AAA+ ATPase domain-containing protein</fullName>
    </recommendedName>
</protein>
<keyword evidence="6" id="KW-0103">Bromodomain</keyword>
<dbReference type="InterPro" id="IPR041569">
    <property type="entry name" value="AAA_lid_3"/>
</dbReference>
<name>A0A1E3I0Q2_9TREE</name>
<keyword evidence="3" id="KW-0547">Nucleotide-binding</keyword>
<comment type="caution">
    <text evidence="10">The sequence shown here is derived from an EMBL/GenBank/DDBJ whole genome shotgun (WGS) entry which is preliminary data.</text>
</comment>
<dbReference type="GO" id="GO:0045815">
    <property type="term" value="P:transcription initiation-coupled chromatin remodeling"/>
    <property type="evidence" value="ECO:0007669"/>
    <property type="project" value="TreeGrafter"/>
</dbReference>
<evidence type="ECO:0000256" key="1">
    <source>
        <dbReference type="ARBA" id="ARBA00004123"/>
    </source>
</evidence>
<comment type="subcellular location">
    <subcellularLocation>
        <location evidence="1">Nucleus</location>
    </subcellularLocation>
</comment>
<feature type="compositionally biased region" description="Acidic residues" evidence="8">
    <location>
        <begin position="332"/>
        <end position="341"/>
    </location>
</feature>
<dbReference type="Gene3D" id="1.10.8.60">
    <property type="match status" value="1"/>
</dbReference>
<feature type="compositionally biased region" description="Acidic residues" evidence="8">
    <location>
        <begin position="395"/>
        <end position="411"/>
    </location>
</feature>
<feature type="compositionally biased region" description="Pro residues" evidence="8">
    <location>
        <begin position="1"/>
        <end position="11"/>
    </location>
</feature>
<feature type="region of interest" description="Disordered" evidence="8">
    <location>
        <begin position="1363"/>
        <end position="1471"/>
    </location>
</feature>
<feature type="region of interest" description="Disordered" evidence="8">
    <location>
        <begin position="1"/>
        <end position="489"/>
    </location>
</feature>
<dbReference type="InterPro" id="IPR003593">
    <property type="entry name" value="AAA+_ATPase"/>
</dbReference>
<dbReference type="GO" id="GO:0005634">
    <property type="term" value="C:nucleus"/>
    <property type="evidence" value="ECO:0007669"/>
    <property type="project" value="UniProtKB-SubCell"/>
</dbReference>
<evidence type="ECO:0000256" key="8">
    <source>
        <dbReference type="SAM" id="MobiDB-lite"/>
    </source>
</evidence>
<proteinExistence type="inferred from homology"/>
<keyword evidence="5" id="KW-0067">ATP-binding</keyword>
<dbReference type="SUPFAM" id="SSF47370">
    <property type="entry name" value="Bromodomain"/>
    <property type="match status" value="1"/>
</dbReference>
<dbReference type="RefSeq" id="XP_018996234.1">
    <property type="nucleotide sequence ID" value="XM_019135831.1"/>
</dbReference>
<dbReference type="GO" id="GO:0016887">
    <property type="term" value="F:ATP hydrolysis activity"/>
    <property type="evidence" value="ECO:0007669"/>
    <property type="project" value="InterPro"/>
</dbReference>
<feature type="compositionally biased region" description="Low complexity" evidence="8">
    <location>
        <begin position="452"/>
        <end position="473"/>
    </location>
</feature>
<feature type="compositionally biased region" description="Basic and acidic residues" evidence="8">
    <location>
        <begin position="1363"/>
        <end position="1388"/>
    </location>
</feature>
<dbReference type="SUPFAM" id="SSF52540">
    <property type="entry name" value="P-loop containing nucleoside triphosphate hydrolases"/>
    <property type="match status" value="2"/>
</dbReference>
<dbReference type="GO" id="GO:0005524">
    <property type="term" value="F:ATP binding"/>
    <property type="evidence" value="ECO:0007669"/>
    <property type="project" value="UniProtKB-KW"/>
</dbReference>
<keyword evidence="4" id="KW-0378">Hydrolase</keyword>
<feature type="compositionally biased region" description="Basic and acidic residues" evidence="8">
    <location>
        <begin position="1140"/>
        <end position="1152"/>
    </location>
</feature>
<feature type="compositionally biased region" description="Basic and acidic residues" evidence="8">
    <location>
        <begin position="1410"/>
        <end position="1429"/>
    </location>
</feature>
<dbReference type="GO" id="GO:0006334">
    <property type="term" value="P:nucleosome assembly"/>
    <property type="evidence" value="ECO:0007669"/>
    <property type="project" value="TreeGrafter"/>
</dbReference>
<dbReference type="PANTHER" id="PTHR23069">
    <property type="entry name" value="AAA DOMAIN-CONTAINING"/>
    <property type="match status" value="1"/>
</dbReference>
<dbReference type="EMBL" id="AWGJ01000003">
    <property type="protein sequence ID" value="ODN81915.1"/>
    <property type="molecule type" value="Genomic_DNA"/>
</dbReference>
<feature type="compositionally biased region" description="Polar residues" evidence="8">
    <location>
        <begin position="129"/>
        <end position="139"/>
    </location>
</feature>
<dbReference type="OrthoDB" id="5421at2759"/>
<dbReference type="GO" id="GO:0042393">
    <property type="term" value="F:histone binding"/>
    <property type="evidence" value="ECO:0007669"/>
    <property type="project" value="TreeGrafter"/>
</dbReference>
<feature type="compositionally biased region" description="Basic residues" evidence="8">
    <location>
        <begin position="440"/>
        <end position="451"/>
    </location>
</feature>
<feature type="compositionally biased region" description="Basic residues" evidence="8">
    <location>
        <begin position="319"/>
        <end position="328"/>
    </location>
</feature>
<dbReference type="Gene3D" id="3.40.50.300">
    <property type="entry name" value="P-loop containing nucleotide triphosphate hydrolases"/>
    <property type="match status" value="2"/>
</dbReference>
<dbReference type="STRING" id="1295533.A0A1E3I0Q2"/>
<evidence type="ECO:0000313" key="10">
    <source>
        <dbReference type="EMBL" id="ODN81915.1"/>
    </source>
</evidence>